<evidence type="ECO:0000259" key="12">
    <source>
        <dbReference type="Pfam" id="PF00905"/>
    </source>
</evidence>
<dbReference type="InterPro" id="IPR001460">
    <property type="entry name" value="PCN-bd_Tpept"/>
</dbReference>
<feature type="domain" description="Glycosyl transferase family 51" evidence="13">
    <location>
        <begin position="79"/>
        <end position="237"/>
    </location>
</feature>
<comment type="caution">
    <text evidence="14">The sequence shown here is derived from an EMBL/GenBank/DDBJ whole genome shotgun (WGS) entry which is preliminary data.</text>
</comment>
<evidence type="ECO:0000256" key="3">
    <source>
        <dbReference type="ARBA" id="ARBA00007739"/>
    </source>
</evidence>
<dbReference type="InterPro" id="IPR050396">
    <property type="entry name" value="Glycosyltr_51/Transpeptidase"/>
</dbReference>
<evidence type="ECO:0000313" key="14">
    <source>
        <dbReference type="EMBL" id="GLQ74560.1"/>
    </source>
</evidence>
<organism evidence="14 15">
    <name type="scientific">Vibrio penaeicida</name>
    <dbReference type="NCBI Taxonomy" id="104609"/>
    <lineage>
        <taxon>Bacteria</taxon>
        <taxon>Pseudomonadati</taxon>
        <taxon>Pseudomonadota</taxon>
        <taxon>Gammaproteobacteria</taxon>
        <taxon>Vibrionales</taxon>
        <taxon>Vibrionaceae</taxon>
        <taxon>Vibrio</taxon>
    </lineage>
</organism>
<comment type="similarity">
    <text evidence="2">In the C-terminal section; belongs to the transpeptidase family.</text>
</comment>
<proteinExistence type="inferred from homology"/>
<dbReference type="InterPro" id="IPR011815">
    <property type="entry name" value="PBP_1c"/>
</dbReference>
<dbReference type="PANTHER" id="PTHR32282:SF15">
    <property type="entry name" value="PENICILLIN-BINDING PROTEIN 1C"/>
    <property type="match status" value="1"/>
</dbReference>
<sequence length="731" mass="81146">MKPLSKRLCIGALSSILILILLIVGAFFIANARSPLNLAQKLDHSTTVYSKNGEVLRQFSNSKGIFRTPIKHQVRNGKVLRPVSDVYLTALLEYEDKYFYVHPGFNPFSLARALIQQVSHGRVISGGSTITMQVARMFYPYERSYAGKVEQIFRAIQIELAYSKEEILDLYLTHTPMGGNIEGVEAGAQRYFGKSAQNLNLTESLTLVVLPQRPSSTRPDRHPKLALTARNKVLYRVSEALALTDSTTHLLASSPLGASRYLSPVMSPLLARRLRSNQPNLAEFDTFINHTLQSSIEALISKRSTDWSSTLSSAVLVMENATGEVIAYKGSADFANLRRYGHVDMVQAIRSPGSTLKPFIYGMALEKQLIHSGSLMMDIPIAHGNYQPQNFNRYFSGPIRMDKALQLSKNSTVVQVLSLLGSEEFLSFLNTSQIPLKADDANLSFALGGVGTNLEGLVSLYSSLVKEGVAVKPRYLEGETTSQNKLLTPEASWILFDILSQIPPPQRFAPAHGRKVAWKTGTSYGFRDAWSIGVSPRYTVGVWVGRPDGSPNVGQTGAKQAAPIMFDVFDLLPPESKPLIKPINVSSSIVCWPSGLLQTQIKQEDCLSTQPAWLIDEQAPPTLRYQEPFNTLHQWPEPLQQWSLSKGISLNQSAPIRQESVTILTPQNEMQFFPYPGQVLNLKASVENAGWYLNDQPLSKPEIEFDQLSDGRYQLTACLIHCDNVVIQVFK</sequence>
<evidence type="ECO:0000256" key="1">
    <source>
        <dbReference type="ARBA" id="ARBA00004752"/>
    </source>
</evidence>
<evidence type="ECO:0000256" key="6">
    <source>
        <dbReference type="ARBA" id="ARBA00022676"/>
    </source>
</evidence>
<reference evidence="15" key="1">
    <citation type="journal article" date="2019" name="Int. J. Syst. Evol. Microbiol.">
        <title>The Global Catalogue of Microorganisms (GCM) 10K type strain sequencing project: providing services to taxonomists for standard genome sequencing and annotation.</title>
        <authorList>
            <consortium name="The Broad Institute Genomics Platform"/>
            <consortium name="The Broad Institute Genome Sequencing Center for Infectious Disease"/>
            <person name="Wu L."/>
            <person name="Ma J."/>
        </authorList>
    </citation>
    <scope>NUCLEOTIDE SEQUENCE [LARGE SCALE GENOMIC DNA]</scope>
    <source>
        <strain evidence="15">NBRC 15640</strain>
    </source>
</reference>
<evidence type="ECO:0000313" key="15">
    <source>
        <dbReference type="Proteomes" id="UP001156690"/>
    </source>
</evidence>
<dbReference type="Gene3D" id="3.40.710.10">
    <property type="entry name" value="DD-peptidase/beta-lactamase superfamily"/>
    <property type="match status" value="1"/>
</dbReference>
<evidence type="ECO:0000256" key="9">
    <source>
        <dbReference type="ARBA" id="ARBA00023268"/>
    </source>
</evidence>
<comment type="similarity">
    <text evidence="3">In the N-terminal section; belongs to the glycosyltransferase 51 family.</text>
</comment>
<dbReference type="RefSeq" id="WP_126609342.1">
    <property type="nucleotide sequence ID" value="NZ_AP025144.1"/>
</dbReference>
<dbReference type="AlphaFoldDB" id="A0AAV5NVC5"/>
<dbReference type="SUPFAM" id="SSF53955">
    <property type="entry name" value="Lysozyme-like"/>
    <property type="match status" value="1"/>
</dbReference>
<evidence type="ECO:0000256" key="2">
    <source>
        <dbReference type="ARBA" id="ARBA00007090"/>
    </source>
</evidence>
<dbReference type="GO" id="GO:0030288">
    <property type="term" value="C:outer membrane-bounded periplasmic space"/>
    <property type="evidence" value="ECO:0007669"/>
    <property type="project" value="TreeGrafter"/>
</dbReference>
<evidence type="ECO:0000256" key="11">
    <source>
        <dbReference type="ARBA" id="ARBA00049902"/>
    </source>
</evidence>
<protein>
    <recommendedName>
        <fullName evidence="10">peptidoglycan glycosyltransferase</fullName>
        <ecNumber evidence="10">2.4.99.28</ecNumber>
    </recommendedName>
</protein>
<evidence type="ECO:0000256" key="8">
    <source>
        <dbReference type="ARBA" id="ARBA00022801"/>
    </source>
</evidence>
<dbReference type="GO" id="GO:0006508">
    <property type="term" value="P:proteolysis"/>
    <property type="evidence" value="ECO:0007669"/>
    <property type="project" value="UniProtKB-KW"/>
</dbReference>
<evidence type="ECO:0000259" key="13">
    <source>
        <dbReference type="Pfam" id="PF00912"/>
    </source>
</evidence>
<evidence type="ECO:0000256" key="4">
    <source>
        <dbReference type="ARBA" id="ARBA00022645"/>
    </source>
</evidence>
<keyword evidence="6" id="KW-0328">Glycosyltransferase</keyword>
<dbReference type="Pfam" id="PF00912">
    <property type="entry name" value="Transgly"/>
    <property type="match status" value="1"/>
</dbReference>
<dbReference type="InterPro" id="IPR001264">
    <property type="entry name" value="Glyco_trans_51"/>
</dbReference>
<dbReference type="EC" id="2.4.99.28" evidence="10"/>
<dbReference type="GO" id="GO:0008955">
    <property type="term" value="F:peptidoglycan glycosyltransferase activity"/>
    <property type="evidence" value="ECO:0007669"/>
    <property type="project" value="UniProtKB-EC"/>
</dbReference>
<keyword evidence="8" id="KW-0378">Hydrolase</keyword>
<keyword evidence="4" id="KW-0121">Carboxypeptidase</keyword>
<gene>
    <name evidence="14" type="ORF">GCM10007932_39210</name>
</gene>
<dbReference type="GO" id="GO:0004180">
    <property type="term" value="F:carboxypeptidase activity"/>
    <property type="evidence" value="ECO:0007669"/>
    <property type="project" value="UniProtKB-KW"/>
</dbReference>
<keyword evidence="7" id="KW-0808">Transferase</keyword>
<keyword evidence="15" id="KW-1185">Reference proteome</keyword>
<feature type="domain" description="Penicillin-binding protein transpeptidase" evidence="12">
    <location>
        <begin position="314"/>
        <end position="565"/>
    </location>
</feature>
<dbReference type="GO" id="GO:0008658">
    <property type="term" value="F:penicillin binding"/>
    <property type="evidence" value="ECO:0007669"/>
    <property type="project" value="InterPro"/>
</dbReference>
<comment type="catalytic activity">
    <reaction evidence="11">
        <text>[GlcNAc-(1-&gt;4)-Mur2Ac(oyl-L-Ala-gamma-D-Glu-L-Lys-D-Ala-D-Ala)](n)-di-trans,octa-cis-undecaprenyl diphosphate + beta-D-GlcNAc-(1-&gt;4)-Mur2Ac(oyl-L-Ala-gamma-D-Glu-L-Lys-D-Ala-D-Ala)-di-trans,octa-cis-undecaprenyl diphosphate = [GlcNAc-(1-&gt;4)-Mur2Ac(oyl-L-Ala-gamma-D-Glu-L-Lys-D-Ala-D-Ala)](n+1)-di-trans,octa-cis-undecaprenyl diphosphate + di-trans,octa-cis-undecaprenyl diphosphate + H(+)</text>
        <dbReference type="Rhea" id="RHEA:23708"/>
        <dbReference type="Rhea" id="RHEA-COMP:9602"/>
        <dbReference type="Rhea" id="RHEA-COMP:9603"/>
        <dbReference type="ChEBI" id="CHEBI:15378"/>
        <dbReference type="ChEBI" id="CHEBI:58405"/>
        <dbReference type="ChEBI" id="CHEBI:60033"/>
        <dbReference type="ChEBI" id="CHEBI:78435"/>
        <dbReference type="EC" id="2.4.99.28"/>
    </reaction>
</comment>
<dbReference type="NCBIfam" id="TIGR02073">
    <property type="entry name" value="PBP_1c"/>
    <property type="match status" value="1"/>
</dbReference>
<name>A0AAV5NVC5_9VIBR</name>
<dbReference type="InterPro" id="IPR012338">
    <property type="entry name" value="Beta-lactam/transpept-like"/>
</dbReference>
<dbReference type="Pfam" id="PF00905">
    <property type="entry name" value="Transpeptidase"/>
    <property type="match status" value="1"/>
</dbReference>
<dbReference type="GO" id="GO:0009252">
    <property type="term" value="P:peptidoglycan biosynthetic process"/>
    <property type="evidence" value="ECO:0007669"/>
    <property type="project" value="InterPro"/>
</dbReference>
<dbReference type="SUPFAM" id="SSF56601">
    <property type="entry name" value="beta-lactamase/transpeptidase-like"/>
    <property type="match status" value="1"/>
</dbReference>
<evidence type="ECO:0000256" key="7">
    <source>
        <dbReference type="ARBA" id="ARBA00022679"/>
    </source>
</evidence>
<comment type="pathway">
    <text evidence="1">Cell wall biogenesis; peptidoglycan biosynthesis.</text>
</comment>
<dbReference type="Gene3D" id="1.10.3810.10">
    <property type="entry name" value="Biosynthetic peptidoglycan transglycosylase-like"/>
    <property type="match status" value="1"/>
</dbReference>
<dbReference type="PANTHER" id="PTHR32282">
    <property type="entry name" value="BINDING PROTEIN TRANSPEPTIDASE, PUTATIVE-RELATED"/>
    <property type="match status" value="1"/>
</dbReference>
<evidence type="ECO:0000256" key="10">
    <source>
        <dbReference type="ARBA" id="ARBA00044770"/>
    </source>
</evidence>
<dbReference type="EMBL" id="BSNX01000056">
    <property type="protein sequence ID" value="GLQ74560.1"/>
    <property type="molecule type" value="Genomic_DNA"/>
</dbReference>
<keyword evidence="9" id="KW-0511">Multifunctional enzyme</keyword>
<dbReference type="InterPro" id="IPR036950">
    <property type="entry name" value="PBP_transglycosylase"/>
</dbReference>
<dbReference type="InterPro" id="IPR023346">
    <property type="entry name" value="Lysozyme-like_dom_sf"/>
</dbReference>
<keyword evidence="5" id="KW-0645">Protease</keyword>
<evidence type="ECO:0000256" key="5">
    <source>
        <dbReference type="ARBA" id="ARBA00022670"/>
    </source>
</evidence>
<dbReference type="Proteomes" id="UP001156690">
    <property type="component" value="Unassembled WGS sequence"/>
</dbReference>
<accession>A0AAV5NVC5</accession>